<dbReference type="Proteomes" id="UP000002043">
    <property type="component" value="Chromosome"/>
</dbReference>
<evidence type="ECO:0000313" key="7">
    <source>
        <dbReference type="EMBL" id="ADC89097.1"/>
    </source>
</evidence>
<dbReference type="GO" id="GO:0046872">
    <property type="term" value="F:metal ion binding"/>
    <property type="evidence" value="ECO:0007669"/>
    <property type="project" value="UniProtKB-KW"/>
</dbReference>
<reference evidence="8" key="1">
    <citation type="journal article" date="2010" name="Stand. Genomic Sci.">
        <title>Complete genome sequence of Thermocrinis albus type strain (HI 11/12T).</title>
        <authorList>
            <person name="Wirth R."/>
            <person name="Sikorski J."/>
            <person name="Brambilla E."/>
            <person name="Misra M."/>
            <person name="Lapidus A."/>
            <person name="Copeland A."/>
            <person name="Nolan M."/>
            <person name="Lucas S."/>
            <person name="Chen F."/>
            <person name="Tice H."/>
            <person name="Cheng J.F."/>
            <person name="Han C."/>
            <person name="Detter J.C."/>
            <person name="Tapia R."/>
            <person name="Bruce D."/>
            <person name="Goodwin L."/>
            <person name="Pitluck S."/>
            <person name="Pati A."/>
            <person name="Anderson I."/>
            <person name="Ivanova N."/>
            <person name="Mavromatis K."/>
            <person name="Mikhailova N."/>
            <person name="Chen A."/>
            <person name="Palaniappan K."/>
            <person name="Bilek Y."/>
            <person name="Hader T."/>
            <person name="Land M."/>
            <person name="Hauser L."/>
            <person name="Chang Y.J."/>
            <person name="Jeffries C.D."/>
            <person name="Tindall B.J."/>
            <person name="Rohde M."/>
            <person name="Goker M."/>
            <person name="Bristow J."/>
            <person name="Eisen J.A."/>
            <person name="Markowitz V."/>
            <person name="Hugenholtz P."/>
            <person name="Kyrpides N.C."/>
            <person name="Klenk H.P."/>
        </authorList>
    </citation>
    <scope>NUCLEOTIDE SEQUENCE [LARGE SCALE GENOMIC DNA]</scope>
    <source>
        <strain evidence="8">DSM 14484 / JCM 11386 / HI 11/12</strain>
    </source>
</reference>
<keyword evidence="4" id="KW-0411">Iron-sulfur</keyword>
<dbReference type="STRING" id="638303.Thal_0463"/>
<dbReference type="Gene3D" id="2.102.10.10">
    <property type="entry name" value="Rieske [2Fe-2S] iron-sulphur domain"/>
    <property type="match status" value="1"/>
</dbReference>
<dbReference type="SUPFAM" id="SSF50022">
    <property type="entry name" value="ISP domain"/>
    <property type="match status" value="1"/>
</dbReference>
<feature type="domain" description="Rieske" evidence="6">
    <location>
        <begin position="70"/>
        <end position="186"/>
    </location>
</feature>
<dbReference type="eggNOG" id="COG0723">
    <property type="taxonomic scope" value="Bacteria"/>
</dbReference>
<evidence type="ECO:0000256" key="1">
    <source>
        <dbReference type="ARBA" id="ARBA00022714"/>
    </source>
</evidence>
<dbReference type="InterPro" id="IPR017941">
    <property type="entry name" value="Rieske_2Fe-2S"/>
</dbReference>
<accession>D3SPL0</accession>
<dbReference type="EMBL" id="CP001931">
    <property type="protein sequence ID" value="ADC89097.1"/>
    <property type="molecule type" value="Genomic_DNA"/>
</dbReference>
<sequence length="238" mass="26509">MDRRVFIKACSTLAVASLVDASIFSQTLANTKGTLKRYTKALLVKEDGSPLREEDIKPHTQYIFFYPYASTPCYLINLDREIKPVELKLKDGGSYTWQGGAGKKRSLVAYSAICPHQLSHPTKDYSFINYYPPDKPSETTKKGGIIQCCAHVSLFDPAEGGKVLDGPAEFPLAAILLETEGDKIYAVGTVGVDQFTQFFENFKQDLIQQYGSLANAKKMVESCTVVEIKRYTKEVIHC</sequence>
<evidence type="ECO:0000256" key="4">
    <source>
        <dbReference type="ARBA" id="ARBA00023014"/>
    </source>
</evidence>
<keyword evidence="3" id="KW-0408">Iron</keyword>
<keyword evidence="5" id="KW-1015">Disulfide bond</keyword>
<evidence type="ECO:0000256" key="2">
    <source>
        <dbReference type="ARBA" id="ARBA00022723"/>
    </source>
</evidence>
<dbReference type="RefSeq" id="WP_012991504.1">
    <property type="nucleotide sequence ID" value="NC_013894.1"/>
</dbReference>
<dbReference type="KEGG" id="tal:Thal_0463"/>
<keyword evidence="1" id="KW-0001">2Fe-2S</keyword>
<dbReference type="GO" id="GO:0051537">
    <property type="term" value="F:2 iron, 2 sulfur cluster binding"/>
    <property type="evidence" value="ECO:0007669"/>
    <property type="project" value="UniProtKB-KW"/>
</dbReference>
<dbReference type="InterPro" id="IPR014349">
    <property type="entry name" value="Rieske_Fe-S_prot"/>
</dbReference>
<name>D3SPL0_THEAH</name>
<dbReference type="OrthoDB" id="25106at2"/>
<dbReference type="PROSITE" id="PS51296">
    <property type="entry name" value="RIESKE"/>
    <property type="match status" value="1"/>
</dbReference>
<evidence type="ECO:0000259" key="6">
    <source>
        <dbReference type="PROSITE" id="PS51296"/>
    </source>
</evidence>
<evidence type="ECO:0000256" key="3">
    <source>
        <dbReference type="ARBA" id="ARBA00023004"/>
    </source>
</evidence>
<evidence type="ECO:0000256" key="5">
    <source>
        <dbReference type="ARBA" id="ARBA00023157"/>
    </source>
</evidence>
<dbReference type="AlphaFoldDB" id="D3SPL0"/>
<keyword evidence="8" id="KW-1185">Reference proteome</keyword>
<dbReference type="Pfam" id="PF00355">
    <property type="entry name" value="Rieske"/>
    <property type="match status" value="1"/>
</dbReference>
<protein>
    <submittedName>
        <fullName evidence="7">Rieske (2Fe-2S) iron-sulphur domain protein</fullName>
    </submittedName>
</protein>
<keyword evidence="2" id="KW-0479">Metal-binding</keyword>
<organism evidence="7 8">
    <name type="scientific">Thermocrinis albus (strain DSM 14484 / JCM 11386 / HI 11/12)</name>
    <dbReference type="NCBI Taxonomy" id="638303"/>
    <lineage>
        <taxon>Bacteria</taxon>
        <taxon>Pseudomonadati</taxon>
        <taxon>Aquificota</taxon>
        <taxon>Aquificia</taxon>
        <taxon>Aquificales</taxon>
        <taxon>Aquificaceae</taxon>
        <taxon>Thermocrinis</taxon>
    </lineage>
</organism>
<dbReference type="HOGENOM" id="CLU_1146270_0_0_0"/>
<proteinExistence type="predicted"/>
<dbReference type="PANTHER" id="PTHR10134">
    <property type="entry name" value="CYTOCHROME B-C1 COMPLEX SUBUNIT RIESKE, MITOCHONDRIAL"/>
    <property type="match status" value="1"/>
</dbReference>
<gene>
    <name evidence="7" type="ordered locus">Thal_0463</name>
</gene>
<dbReference type="InterPro" id="IPR036922">
    <property type="entry name" value="Rieske_2Fe-2S_sf"/>
</dbReference>
<evidence type="ECO:0000313" key="8">
    <source>
        <dbReference type="Proteomes" id="UP000002043"/>
    </source>
</evidence>